<dbReference type="EMBL" id="FNTJ01000002">
    <property type="protein sequence ID" value="SED05000.1"/>
    <property type="molecule type" value="Genomic_DNA"/>
</dbReference>
<gene>
    <name evidence="2" type="ORF">SAMN05216178_5997</name>
</gene>
<reference evidence="3" key="1">
    <citation type="submission" date="2016-10" db="EMBL/GenBank/DDBJ databases">
        <authorList>
            <person name="Varghese N."/>
            <person name="Submissions S."/>
        </authorList>
    </citation>
    <scope>NUCLEOTIDE SEQUENCE [LARGE SCALE GENOMIC DNA]</scope>
    <source>
        <strain evidence="3">DSM 9751</strain>
    </source>
</reference>
<dbReference type="InterPro" id="IPR023346">
    <property type="entry name" value="Lysozyme-like_dom_sf"/>
</dbReference>
<dbReference type="GO" id="GO:0004568">
    <property type="term" value="F:chitinase activity"/>
    <property type="evidence" value="ECO:0007669"/>
    <property type="project" value="InterPro"/>
</dbReference>
<dbReference type="Gene3D" id="1.10.530.10">
    <property type="match status" value="1"/>
</dbReference>
<dbReference type="AlphaFoldDB" id="A0A1H4XIM4"/>
<keyword evidence="3" id="KW-1185">Reference proteome</keyword>
<name>A0A1H4XIM4_9PSED</name>
<accession>A0A1H4XIM4</accession>
<evidence type="ECO:0000313" key="2">
    <source>
        <dbReference type="EMBL" id="SED05000.1"/>
    </source>
</evidence>
<dbReference type="GO" id="GO:0006032">
    <property type="term" value="P:chitin catabolic process"/>
    <property type="evidence" value="ECO:0007669"/>
    <property type="project" value="InterPro"/>
</dbReference>
<dbReference type="PANTHER" id="PTHR34408">
    <property type="entry name" value="FAMILY PROTEIN, PUTATIVE-RELATED"/>
    <property type="match status" value="1"/>
</dbReference>
<evidence type="ECO:0000313" key="3">
    <source>
        <dbReference type="Proteomes" id="UP000198982"/>
    </source>
</evidence>
<proteinExistence type="predicted"/>
<dbReference type="InterPro" id="IPR000726">
    <property type="entry name" value="Glyco_hydro_19_cat"/>
</dbReference>
<evidence type="ECO:0000259" key="1">
    <source>
        <dbReference type="Pfam" id="PF00182"/>
    </source>
</evidence>
<dbReference type="GO" id="GO:0016998">
    <property type="term" value="P:cell wall macromolecule catabolic process"/>
    <property type="evidence" value="ECO:0007669"/>
    <property type="project" value="InterPro"/>
</dbReference>
<organism evidence="2 3">
    <name type="scientific">Pseudomonas saponiphila</name>
    <dbReference type="NCBI Taxonomy" id="556534"/>
    <lineage>
        <taxon>Bacteria</taxon>
        <taxon>Pseudomonadati</taxon>
        <taxon>Pseudomonadota</taxon>
        <taxon>Gammaproteobacteria</taxon>
        <taxon>Pseudomonadales</taxon>
        <taxon>Pseudomonadaceae</taxon>
        <taxon>Pseudomonas</taxon>
    </lineage>
</organism>
<protein>
    <submittedName>
        <fullName evidence="2">Putative chitinase</fullName>
    </submittedName>
</protein>
<sequence>MDAVTDHLDIAFPATDTYAHDATYRPRFFHGRCQCEIRFLDGVLACQYNIALAHTASLNCSVWRQGSFARARAATCLRMAAFIAQIGNESGQLQWVRELGSAQYLSKYDTGILAKRLGNTPEADGDGQKYGGRGLIQITGRANYEACSEALFGDARLLNTPELLDTPVYAALSAGWFWQRAGLNTLADKGDFLTITKRINGGTNSLADREALYLRALKVLP</sequence>
<dbReference type="InterPro" id="IPR052354">
    <property type="entry name" value="Cell_Wall_Dynamics_Protein"/>
</dbReference>
<feature type="domain" description="Glycoside hydrolase family 19 catalytic" evidence="1">
    <location>
        <begin position="125"/>
        <end position="180"/>
    </location>
</feature>
<dbReference type="Pfam" id="PF00182">
    <property type="entry name" value="Glyco_hydro_19"/>
    <property type="match status" value="1"/>
</dbReference>
<dbReference type="Proteomes" id="UP000198982">
    <property type="component" value="Unassembled WGS sequence"/>
</dbReference>
<dbReference type="RefSeq" id="WP_244168967.1">
    <property type="nucleotide sequence ID" value="NZ_FNTJ01000002.1"/>
</dbReference>
<dbReference type="SUPFAM" id="SSF53955">
    <property type="entry name" value="Lysozyme-like"/>
    <property type="match status" value="1"/>
</dbReference>
<dbReference type="PANTHER" id="PTHR34408:SF1">
    <property type="entry name" value="GLYCOSYL HYDROLASE FAMILY 19 DOMAIN-CONTAINING PROTEIN HI_1415"/>
    <property type="match status" value="1"/>
</dbReference>